<organism evidence="2 3">
    <name type="scientific">Stephanodiscus triporus</name>
    <dbReference type="NCBI Taxonomy" id="2934178"/>
    <lineage>
        <taxon>Eukaryota</taxon>
        <taxon>Sar</taxon>
        <taxon>Stramenopiles</taxon>
        <taxon>Ochrophyta</taxon>
        <taxon>Bacillariophyta</taxon>
        <taxon>Coscinodiscophyceae</taxon>
        <taxon>Thalassiosirophycidae</taxon>
        <taxon>Stephanodiscales</taxon>
        <taxon>Stephanodiscaceae</taxon>
        <taxon>Stephanodiscus</taxon>
    </lineage>
</organism>
<dbReference type="EMBL" id="JALLAZ020000511">
    <property type="protein sequence ID" value="KAL3793450.1"/>
    <property type="molecule type" value="Genomic_DNA"/>
</dbReference>
<protein>
    <submittedName>
        <fullName evidence="2">Uncharacterized protein</fullName>
    </submittedName>
</protein>
<feature type="transmembrane region" description="Helical" evidence="1">
    <location>
        <begin position="121"/>
        <end position="141"/>
    </location>
</feature>
<evidence type="ECO:0000313" key="3">
    <source>
        <dbReference type="Proteomes" id="UP001530315"/>
    </source>
</evidence>
<feature type="transmembrane region" description="Helical" evidence="1">
    <location>
        <begin position="170"/>
        <end position="190"/>
    </location>
</feature>
<proteinExistence type="predicted"/>
<evidence type="ECO:0000256" key="1">
    <source>
        <dbReference type="SAM" id="Phobius"/>
    </source>
</evidence>
<feature type="transmembrane region" description="Helical" evidence="1">
    <location>
        <begin position="317"/>
        <end position="336"/>
    </location>
</feature>
<keyword evidence="1" id="KW-1133">Transmembrane helix</keyword>
<reference evidence="2 3" key="1">
    <citation type="submission" date="2024-10" db="EMBL/GenBank/DDBJ databases">
        <title>Updated reference genomes for cyclostephanoid diatoms.</title>
        <authorList>
            <person name="Roberts W.R."/>
            <person name="Alverson A.J."/>
        </authorList>
    </citation>
    <scope>NUCLEOTIDE SEQUENCE [LARGE SCALE GENOMIC DNA]</scope>
    <source>
        <strain evidence="2 3">AJA276-08</strain>
    </source>
</reference>
<feature type="transmembrane region" description="Helical" evidence="1">
    <location>
        <begin position="218"/>
        <end position="236"/>
    </location>
</feature>
<feature type="transmembrane region" description="Helical" evidence="1">
    <location>
        <begin position="248"/>
        <end position="268"/>
    </location>
</feature>
<keyword evidence="3" id="KW-1185">Reference proteome</keyword>
<sequence>MSPLDDARTRSLFCAALFPVAATVTTDVWYQSAPPPSLLLLSSYRPALGYDVVLALTNVSGAFLDGFFQAWETGVAVPIGAGTEALRVAADDFRSYYLSTYTSWAGMVGVAASLANARSSVSVGMAYIVISILMAFVAHGLGSDVAKRISSTAPMANEAYVKPYARRANVLLKNFLIFLVGYVLLPYVYLGGGILEDPDDKDENIDRFWITATPRNQLAVSSIFAVMGAYVGHELATSISMSTRHPLIPMETLICNGLFGLMGLSLNMMKLRDRSWGDSLLMRGFAINFCGAASLFARHASDNRRLYAKKKGGHRRAAINMCANVLLAMVIFWIALEIEEWTHPNTHRRGVVMRIMKILERRKDTQQDQ</sequence>
<keyword evidence="1" id="KW-0472">Membrane</keyword>
<keyword evidence="1" id="KW-0812">Transmembrane</keyword>
<accession>A0ABD3PZE9</accession>
<dbReference type="Proteomes" id="UP001530315">
    <property type="component" value="Unassembled WGS sequence"/>
</dbReference>
<feature type="transmembrane region" description="Helical" evidence="1">
    <location>
        <begin position="96"/>
        <end position="115"/>
    </location>
</feature>
<gene>
    <name evidence="2" type="ORF">ACHAW5_001625</name>
</gene>
<dbReference type="AlphaFoldDB" id="A0ABD3PZE9"/>
<comment type="caution">
    <text evidence="2">The sequence shown here is derived from an EMBL/GenBank/DDBJ whole genome shotgun (WGS) entry which is preliminary data.</text>
</comment>
<name>A0ABD3PZE9_9STRA</name>
<evidence type="ECO:0000313" key="2">
    <source>
        <dbReference type="EMBL" id="KAL3793450.1"/>
    </source>
</evidence>
<feature type="transmembrane region" description="Helical" evidence="1">
    <location>
        <begin position="280"/>
        <end position="297"/>
    </location>
</feature>